<feature type="transmembrane region" description="Helical" evidence="1">
    <location>
        <begin position="42"/>
        <end position="63"/>
    </location>
</feature>
<evidence type="ECO:0000259" key="2">
    <source>
        <dbReference type="Pfam" id="PF26469"/>
    </source>
</evidence>
<dbReference type="RefSeq" id="WP_089668780.1">
    <property type="nucleotide sequence ID" value="NZ_FOJA01000001.1"/>
</dbReference>
<feature type="transmembrane region" description="Helical" evidence="1">
    <location>
        <begin position="16"/>
        <end position="35"/>
    </location>
</feature>
<organism evidence="3 4">
    <name type="scientific">Halobacterium jilantaiense</name>
    <dbReference type="NCBI Taxonomy" id="355548"/>
    <lineage>
        <taxon>Archaea</taxon>
        <taxon>Methanobacteriati</taxon>
        <taxon>Methanobacteriota</taxon>
        <taxon>Stenosarchaea group</taxon>
        <taxon>Halobacteria</taxon>
        <taxon>Halobacteriales</taxon>
        <taxon>Halobacteriaceae</taxon>
        <taxon>Halobacterium</taxon>
    </lineage>
</organism>
<name>A0A1I0PBW8_9EURY</name>
<dbReference type="Pfam" id="PF26469">
    <property type="entry name" value="DUF8144"/>
    <property type="match status" value="1"/>
</dbReference>
<keyword evidence="1" id="KW-0812">Transmembrane</keyword>
<keyword evidence="1" id="KW-1133">Transmembrane helix</keyword>
<evidence type="ECO:0000256" key="1">
    <source>
        <dbReference type="SAM" id="Phobius"/>
    </source>
</evidence>
<keyword evidence="1" id="KW-0472">Membrane</keyword>
<reference evidence="3 4" key="1">
    <citation type="submission" date="2016-10" db="EMBL/GenBank/DDBJ databases">
        <authorList>
            <person name="de Groot N.N."/>
        </authorList>
    </citation>
    <scope>NUCLEOTIDE SEQUENCE [LARGE SCALE GENOMIC DNA]</scope>
    <source>
        <strain evidence="3 4">CGMCC 1.5337</strain>
    </source>
</reference>
<proteinExistence type="predicted"/>
<gene>
    <name evidence="3" type="ORF">SAMN04487945_1578</name>
</gene>
<evidence type="ECO:0000313" key="4">
    <source>
        <dbReference type="Proteomes" id="UP000198518"/>
    </source>
</evidence>
<feature type="domain" description="DUF8144" evidence="2">
    <location>
        <begin position="1"/>
        <end position="65"/>
    </location>
</feature>
<dbReference type="Proteomes" id="UP000198518">
    <property type="component" value="Unassembled WGS sequence"/>
</dbReference>
<dbReference type="STRING" id="355548.SAMN04487945_1578"/>
<dbReference type="EMBL" id="FOJA01000001">
    <property type="protein sequence ID" value="SEW11852.1"/>
    <property type="molecule type" value="Genomic_DNA"/>
</dbReference>
<accession>A0A1I0PBW8</accession>
<evidence type="ECO:0000313" key="3">
    <source>
        <dbReference type="EMBL" id="SEW11852.1"/>
    </source>
</evidence>
<dbReference type="AlphaFoldDB" id="A0A1I0PBW8"/>
<sequence length="65" mass="6712">MTERTAVDLVEEWQTGAFLLLASALAGFVAASAVGRGVASSLGLPTFAGGAVLTFLVLSYLFYGR</sequence>
<dbReference type="InterPro" id="IPR058457">
    <property type="entry name" value="DUF8144"/>
</dbReference>
<keyword evidence="4" id="KW-1185">Reference proteome</keyword>
<protein>
    <recommendedName>
        <fullName evidence="2">DUF8144 domain-containing protein</fullName>
    </recommendedName>
</protein>